<dbReference type="CDD" id="cd00093">
    <property type="entry name" value="HTH_XRE"/>
    <property type="match status" value="1"/>
</dbReference>
<organism evidence="2 3">
    <name type="scientific">Pedobacter aquae</name>
    <dbReference type="NCBI Taxonomy" id="2605747"/>
    <lineage>
        <taxon>Bacteria</taxon>
        <taxon>Pseudomonadati</taxon>
        <taxon>Bacteroidota</taxon>
        <taxon>Sphingobacteriia</taxon>
        <taxon>Sphingobacteriales</taxon>
        <taxon>Sphingobacteriaceae</taxon>
        <taxon>Pedobacter</taxon>
    </lineage>
</organism>
<gene>
    <name evidence="2" type="ORF">FYC62_05115</name>
</gene>
<reference evidence="2 3" key="1">
    <citation type="submission" date="2019-08" db="EMBL/GenBank/DDBJ databases">
        <title>Pedobacter sp. nov., isolated from Han river, South Korea.</title>
        <authorList>
            <person name="Lee D.-H."/>
            <person name="Kim Y.-S."/>
            <person name="Hwang E.-M."/>
            <person name="Le Tran T.C."/>
            <person name="Cha C.-J."/>
        </authorList>
    </citation>
    <scope>NUCLEOTIDE SEQUENCE [LARGE SCALE GENOMIC DNA]</scope>
    <source>
        <strain evidence="2 3">CJ43</strain>
    </source>
</reference>
<evidence type="ECO:0000259" key="1">
    <source>
        <dbReference type="PROSITE" id="PS50943"/>
    </source>
</evidence>
<dbReference type="GO" id="GO:0003677">
    <property type="term" value="F:DNA binding"/>
    <property type="evidence" value="ECO:0007669"/>
    <property type="project" value="InterPro"/>
</dbReference>
<dbReference type="InterPro" id="IPR001387">
    <property type="entry name" value="Cro/C1-type_HTH"/>
</dbReference>
<dbReference type="EMBL" id="CP043329">
    <property type="protein sequence ID" value="QEK51123.1"/>
    <property type="molecule type" value="Genomic_DNA"/>
</dbReference>
<dbReference type="SUPFAM" id="SSF47413">
    <property type="entry name" value="lambda repressor-like DNA-binding domains"/>
    <property type="match status" value="1"/>
</dbReference>
<sequence length="126" mass="14219">MENNIISNWLKENGDPSIRKATEINLAIATKINNILQAKSLKAVDLAVKLNKNQSEVSKWLTGMHTFTTKTLAKISLALEEEIIFTEPKTKNIYFTVYKNENVNDGTEYETSEILASSIDLDRKIS</sequence>
<evidence type="ECO:0000313" key="2">
    <source>
        <dbReference type="EMBL" id="QEK51123.1"/>
    </source>
</evidence>
<name>A0A5C0VGX1_9SPHI</name>
<dbReference type="Gene3D" id="1.10.260.40">
    <property type="entry name" value="lambda repressor-like DNA-binding domains"/>
    <property type="match status" value="1"/>
</dbReference>
<dbReference type="KEGG" id="pej:FYC62_05115"/>
<dbReference type="RefSeq" id="WP_149074176.1">
    <property type="nucleotide sequence ID" value="NZ_CP043329.1"/>
</dbReference>
<protein>
    <submittedName>
        <fullName evidence="2">Helix-turn-helix transcriptional regulator</fullName>
    </submittedName>
</protein>
<evidence type="ECO:0000313" key="3">
    <source>
        <dbReference type="Proteomes" id="UP000323653"/>
    </source>
</evidence>
<dbReference type="InterPro" id="IPR010982">
    <property type="entry name" value="Lambda_DNA-bd_dom_sf"/>
</dbReference>
<proteinExistence type="predicted"/>
<dbReference type="PROSITE" id="PS50943">
    <property type="entry name" value="HTH_CROC1"/>
    <property type="match status" value="1"/>
</dbReference>
<keyword evidence="3" id="KW-1185">Reference proteome</keyword>
<dbReference type="Proteomes" id="UP000323653">
    <property type="component" value="Chromosome"/>
</dbReference>
<accession>A0A5C0VGX1</accession>
<feature type="domain" description="HTH cro/C1-type" evidence="1">
    <location>
        <begin position="32"/>
        <end position="86"/>
    </location>
</feature>
<dbReference type="AlphaFoldDB" id="A0A5C0VGX1"/>